<feature type="domain" description="RNA polymerase sigma-70 region 2" evidence="7">
    <location>
        <begin position="13"/>
        <end position="79"/>
    </location>
</feature>
<keyword evidence="5" id="KW-0804">Transcription</keyword>
<evidence type="ECO:0000256" key="3">
    <source>
        <dbReference type="ARBA" id="ARBA00023082"/>
    </source>
</evidence>
<dbReference type="Proteomes" id="UP001221217">
    <property type="component" value="Unassembled WGS sequence"/>
</dbReference>
<reference evidence="9 10" key="1">
    <citation type="submission" date="2022-12" db="EMBL/GenBank/DDBJ databases">
        <title>Metagenome assembled genome from gulf of manar.</title>
        <authorList>
            <person name="Kohli P."/>
            <person name="Pk S."/>
            <person name="Venkata Ramana C."/>
            <person name="Sasikala C."/>
        </authorList>
    </citation>
    <scope>NUCLEOTIDE SEQUENCE [LARGE SCALE GENOMIC DNA]</scope>
    <source>
        <strain evidence="9">JB008</strain>
    </source>
</reference>
<dbReference type="AlphaFoldDB" id="A0AAJ1IH90"/>
<dbReference type="InterPro" id="IPR013249">
    <property type="entry name" value="RNA_pol_sigma70_r4_t2"/>
</dbReference>
<gene>
    <name evidence="9" type="ORF">PQJ61_05460</name>
</gene>
<dbReference type="PANTHER" id="PTHR43133:SF8">
    <property type="entry name" value="RNA POLYMERASE SIGMA FACTOR HI_1459-RELATED"/>
    <property type="match status" value="1"/>
</dbReference>
<comment type="similarity">
    <text evidence="1">Belongs to the sigma-70 factor family. ECF subfamily.</text>
</comment>
<organism evidence="9 10">
    <name type="scientific">Candidatus Thalassospirochaeta sargassi</name>
    <dbReference type="NCBI Taxonomy" id="3119039"/>
    <lineage>
        <taxon>Bacteria</taxon>
        <taxon>Pseudomonadati</taxon>
        <taxon>Spirochaetota</taxon>
        <taxon>Spirochaetia</taxon>
        <taxon>Spirochaetales</taxon>
        <taxon>Spirochaetaceae</taxon>
        <taxon>Candidatus Thalassospirochaeta</taxon>
    </lineage>
</organism>
<evidence type="ECO:0000256" key="2">
    <source>
        <dbReference type="ARBA" id="ARBA00023015"/>
    </source>
</evidence>
<dbReference type="Pfam" id="PF08281">
    <property type="entry name" value="Sigma70_r4_2"/>
    <property type="match status" value="1"/>
</dbReference>
<dbReference type="GO" id="GO:0016987">
    <property type="term" value="F:sigma factor activity"/>
    <property type="evidence" value="ECO:0007669"/>
    <property type="project" value="UniProtKB-KW"/>
</dbReference>
<dbReference type="Pfam" id="PF04542">
    <property type="entry name" value="Sigma70_r2"/>
    <property type="match status" value="1"/>
</dbReference>
<sequence length="170" mass="20207">MGSMKENEAFSAMFRAYDRRIYYTAYRYIGSREEASDITQEVFLRAWRNYSSLDLNRPVYPWLFRITKNLCINRARRKSGSEAGLEFPELQPGTESVEKEVTQRESRKEIREAVMALPDKFREIIILKHYDECSYDEMSEILDIPKGTVMSRLFNARKMLKKNLEEKHEL</sequence>
<dbReference type="InterPro" id="IPR014284">
    <property type="entry name" value="RNA_pol_sigma-70_dom"/>
</dbReference>
<proteinExistence type="inferred from homology"/>
<evidence type="ECO:0000256" key="4">
    <source>
        <dbReference type="ARBA" id="ARBA00023125"/>
    </source>
</evidence>
<protein>
    <submittedName>
        <fullName evidence="9">Sigma-70 family RNA polymerase sigma factor</fullName>
    </submittedName>
</protein>
<dbReference type="Gene3D" id="1.10.10.10">
    <property type="entry name" value="Winged helix-like DNA-binding domain superfamily/Winged helix DNA-binding domain"/>
    <property type="match status" value="1"/>
</dbReference>
<dbReference type="InterPro" id="IPR007627">
    <property type="entry name" value="RNA_pol_sigma70_r2"/>
</dbReference>
<comment type="caution">
    <text evidence="9">The sequence shown here is derived from an EMBL/GenBank/DDBJ whole genome shotgun (WGS) entry which is preliminary data.</text>
</comment>
<dbReference type="InterPro" id="IPR036388">
    <property type="entry name" value="WH-like_DNA-bd_sf"/>
</dbReference>
<evidence type="ECO:0000259" key="7">
    <source>
        <dbReference type="Pfam" id="PF04542"/>
    </source>
</evidence>
<dbReference type="PANTHER" id="PTHR43133">
    <property type="entry name" value="RNA POLYMERASE ECF-TYPE SIGMA FACTO"/>
    <property type="match status" value="1"/>
</dbReference>
<name>A0AAJ1IH90_9SPIO</name>
<dbReference type="NCBIfam" id="TIGR02937">
    <property type="entry name" value="sigma70-ECF"/>
    <property type="match status" value="1"/>
</dbReference>
<evidence type="ECO:0000256" key="1">
    <source>
        <dbReference type="ARBA" id="ARBA00010641"/>
    </source>
</evidence>
<evidence type="ECO:0000256" key="6">
    <source>
        <dbReference type="SAM" id="MobiDB-lite"/>
    </source>
</evidence>
<dbReference type="EMBL" id="JAQQAL010000011">
    <property type="protein sequence ID" value="MDC7226191.1"/>
    <property type="molecule type" value="Genomic_DNA"/>
</dbReference>
<dbReference type="SUPFAM" id="SSF88946">
    <property type="entry name" value="Sigma2 domain of RNA polymerase sigma factors"/>
    <property type="match status" value="1"/>
</dbReference>
<dbReference type="Gene3D" id="1.10.1740.10">
    <property type="match status" value="1"/>
</dbReference>
<evidence type="ECO:0000259" key="8">
    <source>
        <dbReference type="Pfam" id="PF08281"/>
    </source>
</evidence>
<dbReference type="SUPFAM" id="SSF88659">
    <property type="entry name" value="Sigma3 and sigma4 domains of RNA polymerase sigma factors"/>
    <property type="match status" value="1"/>
</dbReference>
<evidence type="ECO:0000256" key="5">
    <source>
        <dbReference type="ARBA" id="ARBA00023163"/>
    </source>
</evidence>
<dbReference type="GO" id="GO:0006352">
    <property type="term" value="P:DNA-templated transcription initiation"/>
    <property type="evidence" value="ECO:0007669"/>
    <property type="project" value="InterPro"/>
</dbReference>
<accession>A0AAJ1IH90</accession>
<feature type="domain" description="RNA polymerase sigma factor 70 region 4 type 2" evidence="8">
    <location>
        <begin position="108"/>
        <end position="160"/>
    </location>
</feature>
<dbReference type="InterPro" id="IPR039425">
    <property type="entry name" value="RNA_pol_sigma-70-like"/>
</dbReference>
<dbReference type="InterPro" id="IPR013325">
    <property type="entry name" value="RNA_pol_sigma_r2"/>
</dbReference>
<keyword evidence="4" id="KW-0238">DNA-binding</keyword>
<keyword evidence="3" id="KW-0731">Sigma factor</keyword>
<evidence type="ECO:0000313" key="10">
    <source>
        <dbReference type="Proteomes" id="UP001221217"/>
    </source>
</evidence>
<feature type="region of interest" description="Disordered" evidence="6">
    <location>
        <begin position="83"/>
        <end position="104"/>
    </location>
</feature>
<evidence type="ECO:0000313" key="9">
    <source>
        <dbReference type="EMBL" id="MDC7226191.1"/>
    </source>
</evidence>
<dbReference type="InterPro" id="IPR013324">
    <property type="entry name" value="RNA_pol_sigma_r3/r4-like"/>
</dbReference>
<keyword evidence="2" id="KW-0805">Transcription regulation</keyword>
<dbReference type="CDD" id="cd06171">
    <property type="entry name" value="Sigma70_r4"/>
    <property type="match status" value="1"/>
</dbReference>
<dbReference type="GO" id="GO:0003677">
    <property type="term" value="F:DNA binding"/>
    <property type="evidence" value="ECO:0007669"/>
    <property type="project" value="UniProtKB-KW"/>
</dbReference>